<proteinExistence type="predicted"/>
<feature type="chain" id="PRO_5046337751" evidence="2">
    <location>
        <begin position="20"/>
        <end position="107"/>
    </location>
</feature>
<gene>
    <name evidence="3" type="ORF">IPOD504_LOCUS17207</name>
</gene>
<protein>
    <submittedName>
        <fullName evidence="3">Uncharacterized protein</fullName>
    </submittedName>
</protein>
<feature type="region of interest" description="Disordered" evidence="1">
    <location>
        <begin position="68"/>
        <end position="107"/>
    </location>
</feature>
<evidence type="ECO:0000313" key="3">
    <source>
        <dbReference type="EMBL" id="CAH2076267.1"/>
    </source>
</evidence>
<reference evidence="3" key="1">
    <citation type="submission" date="2022-03" db="EMBL/GenBank/DDBJ databases">
        <authorList>
            <person name="Martin H S."/>
        </authorList>
    </citation>
    <scope>NUCLEOTIDE SEQUENCE</scope>
</reference>
<sequence length="107" mass="11076">MLFKAIFAFAIVTIMAVEGSRQFRSPGGAGWQGNGFDSGAAFSARSSPGGYGSLGRSSGWGSSFASGQRSFGGSGGWQGSSRSFGSNSVWDAPNYRSTNFDGYSSGW</sequence>
<feature type="non-terminal residue" evidence="3">
    <location>
        <position position="107"/>
    </location>
</feature>
<feature type="compositionally biased region" description="Polar residues" evidence="1">
    <location>
        <begin position="95"/>
        <end position="107"/>
    </location>
</feature>
<organism evidence="3 4">
    <name type="scientific">Iphiclides podalirius</name>
    <name type="common">scarce swallowtail</name>
    <dbReference type="NCBI Taxonomy" id="110791"/>
    <lineage>
        <taxon>Eukaryota</taxon>
        <taxon>Metazoa</taxon>
        <taxon>Ecdysozoa</taxon>
        <taxon>Arthropoda</taxon>
        <taxon>Hexapoda</taxon>
        <taxon>Insecta</taxon>
        <taxon>Pterygota</taxon>
        <taxon>Neoptera</taxon>
        <taxon>Endopterygota</taxon>
        <taxon>Lepidoptera</taxon>
        <taxon>Glossata</taxon>
        <taxon>Ditrysia</taxon>
        <taxon>Papilionoidea</taxon>
        <taxon>Papilionidae</taxon>
        <taxon>Papilioninae</taxon>
        <taxon>Iphiclides</taxon>
    </lineage>
</organism>
<accession>A0ABN8J8Q6</accession>
<evidence type="ECO:0000256" key="2">
    <source>
        <dbReference type="SAM" id="SignalP"/>
    </source>
</evidence>
<dbReference type="Proteomes" id="UP000837857">
    <property type="component" value="Chromosome 9"/>
</dbReference>
<feature type="signal peptide" evidence="2">
    <location>
        <begin position="1"/>
        <end position="19"/>
    </location>
</feature>
<keyword evidence="2" id="KW-0732">Signal</keyword>
<keyword evidence="4" id="KW-1185">Reference proteome</keyword>
<evidence type="ECO:0000256" key="1">
    <source>
        <dbReference type="SAM" id="MobiDB-lite"/>
    </source>
</evidence>
<name>A0ABN8J8Q6_9NEOP</name>
<dbReference type="EMBL" id="OW152821">
    <property type="protein sequence ID" value="CAH2076267.1"/>
    <property type="molecule type" value="Genomic_DNA"/>
</dbReference>
<evidence type="ECO:0000313" key="4">
    <source>
        <dbReference type="Proteomes" id="UP000837857"/>
    </source>
</evidence>